<evidence type="ECO:0000256" key="1">
    <source>
        <dbReference type="SAM" id="MobiDB-lite"/>
    </source>
</evidence>
<sequence length="211" mass="22582">MACTKTSARKNAYLYSPSSTSISRLPSPLATSFDTTFSNCLSSSPKSNPNPINPNPMSIVLPPLYTCPPPNLAQVPPHLRTPTLNPTTTKRRSMCVQEGIGTSKAPNTKPSLFIISNSKTDESSETPPHTTPTKPITPPSIHQQYSSDPLPTVATSFSILPSVCTSPIPLTTTFATITLPSTHLPTPSPKVEPSNTDIMASLQTIMARQLQ</sequence>
<feature type="region of interest" description="Disordered" evidence="1">
    <location>
        <begin position="118"/>
        <end position="148"/>
    </location>
</feature>
<dbReference type="Proteomes" id="UP000087171">
    <property type="component" value="Chromosome Ca1"/>
</dbReference>
<proteinExistence type="predicted"/>
<protein>
    <submittedName>
        <fullName evidence="3">Mucin-2-like</fullName>
    </submittedName>
</protein>
<accession>A0A1S3EGR1</accession>
<reference evidence="3" key="2">
    <citation type="submission" date="2025-08" db="UniProtKB">
        <authorList>
            <consortium name="RefSeq"/>
        </authorList>
    </citation>
    <scope>IDENTIFICATION</scope>
    <source>
        <tissue evidence="3">Etiolated seedlings</tissue>
    </source>
</reference>
<name>A0A1S3EGR1_CICAR</name>
<organism evidence="2 3">
    <name type="scientific">Cicer arietinum</name>
    <name type="common">Chickpea</name>
    <name type="synonym">Garbanzo</name>
    <dbReference type="NCBI Taxonomy" id="3827"/>
    <lineage>
        <taxon>Eukaryota</taxon>
        <taxon>Viridiplantae</taxon>
        <taxon>Streptophyta</taxon>
        <taxon>Embryophyta</taxon>
        <taxon>Tracheophyta</taxon>
        <taxon>Spermatophyta</taxon>
        <taxon>Magnoliopsida</taxon>
        <taxon>eudicotyledons</taxon>
        <taxon>Gunneridae</taxon>
        <taxon>Pentapetalae</taxon>
        <taxon>rosids</taxon>
        <taxon>fabids</taxon>
        <taxon>Fabales</taxon>
        <taxon>Fabaceae</taxon>
        <taxon>Papilionoideae</taxon>
        <taxon>50 kb inversion clade</taxon>
        <taxon>NPAAA clade</taxon>
        <taxon>Hologalegina</taxon>
        <taxon>IRL clade</taxon>
        <taxon>Cicereae</taxon>
        <taxon>Cicer</taxon>
    </lineage>
</organism>
<gene>
    <name evidence="3" type="primary">LOC105852823</name>
</gene>
<evidence type="ECO:0000313" key="2">
    <source>
        <dbReference type="Proteomes" id="UP000087171"/>
    </source>
</evidence>
<keyword evidence="2" id="KW-1185">Reference proteome</keyword>
<dbReference type="RefSeq" id="XP_012575030.1">
    <property type="nucleotide sequence ID" value="XM_012719576.1"/>
</dbReference>
<dbReference type="AlphaFoldDB" id="A0A1S3EGR1"/>
<evidence type="ECO:0000313" key="3">
    <source>
        <dbReference type="RefSeq" id="XP_012575030.1"/>
    </source>
</evidence>
<reference evidence="2" key="1">
    <citation type="journal article" date="2013" name="Nat. Biotechnol.">
        <title>Draft genome sequence of chickpea (Cicer arietinum) provides a resource for trait improvement.</title>
        <authorList>
            <person name="Varshney R.K."/>
            <person name="Song C."/>
            <person name="Saxena R.K."/>
            <person name="Azam S."/>
            <person name="Yu S."/>
            <person name="Sharpe A.G."/>
            <person name="Cannon S."/>
            <person name="Baek J."/>
            <person name="Rosen B.D."/>
            <person name="Tar'an B."/>
            <person name="Millan T."/>
            <person name="Zhang X."/>
            <person name="Ramsay L.D."/>
            <person name="Iwata A."/>
            <person name="Wang Y."/>
            <person name="Nelson W."/>
            <person name="Farmer A.D."/>
            <person name="Gaur P.M."/>
            <person name="Soderlund C."/>
            <person name="Penmetsa R.V."/>
            <person name="Xu C."/>
            <person name="Bharti A.K."/>
            <person name="He W."/>
            <person name="Winter P."/>
            <person name="Zhao S."/>
            <person name="Hane J.K."/>
            <person name="Carrasquilla-Garcia N."/>
            <person name="Condie J.A."/>
            <person name="Upadhyaya H.D."/>
            <person name="Luo M.C."/>
            <person name="Thudi M."/>
            <person name="Gowda C.L."/>
            <person name="Singh N.P."/>
            <person name="Lichtenzveig J."/>
            <person name="Gali K.K."/>
            <person name="Rubio J."/>
            <person name="Nadarajan N."/>
            <person name="Dolezel J."/>
            <person name="Bansal K.C."/>
            <person name="Xu X."/>
            <person name="Edwards D."/>
            <person name="Zhang G."/>
            <person name="Kahl G."/>
            <person name="Gil J."/>
            <person name="Singh K.B."/>
            <person name="Datta S.K."/>
            <person name="Jackson S.A."/>
            <person name="Wang J."/>
            <person name="Cook D.R."/>
        </authorList>
    </citation>
    <scope>NUCLEOTIDE SEQUENCE [LARGE SCALE GENOMIC DNA]</scope>
    <source>
        <strain evidence="2">cv. CDC Frontier</strain>
    </source>
</reference>